<keyword evidence="4" id="KW-1133">Transmembrane helix</keyword>
<evidence type="ECO:0000256" key="2">
    <source>
        <dbReference type="ARBA" id="ARBA00022448"/>
    </source>
</evidence>
<dbReference type="InterPro" id="IPR039309">
    <property type="entry name" value="BT1"/>
</dbReference>
<keyword evidence="2" id="KW-0813">Transport</keyword>
<reference evidence="7" key="1">
    <citation type="submission" date="2013-10" db="EMBL/GenBank/DDBJ databases">
        <title>Genomic analysis of the causative agents of coccidiosis in chickens.</title>
        <authorList>
            <person name="Reid A.J."/>
            <person name="Blake D."/>
            <person name="Billington K."/>
            <person name="Browne H."/>
            <person name="Dunn M."/>
            <person name="Hung S."/>
            <person name="Kawahara F."/>
            <person name="Miranda-Saavedra D."/>
            <person name="Mourier T."/>
            <person name="Nagra H."/>
            <person name="Otto T.D."/>
            <person name="Rawlings N."/>
            <person name="Sanchez A."/>
            <person name="Sanders M."/>
            <person name="Subramaniam C."/>
            <person name="Tay Y."/>
            <person name="Dear P."/>
            <person name="Doerig C."/>
            <person name="Gruber A."/>
            <person name="Parkinson J."/>
            <person name="Shirley M."/>
            <person name="Wan K.L."/>
            <person name="Berriman M."/>
            <person name="Tomley F."/>
            <person name="Pain A."/>
        </authorList>
    </citation>
    <scope>NUCLEOTIDE SEQUENCE</scope>
    <source>
        <strain evidence="7">Houghton</strain>
    </source>
</reference>
<evidence type="ECO:0000256" key="1">
    <source>
        <dbReference type="ARBA" id="ARBA00004141"/>
    </source>
</evidence>
<keyword evidence="5" id="KW-0472">Membrane</keyword>
<keyword evidence="8" id="KW-1185">Reference proteome</keyword>
<accession>U6GRU6</accession>
<evidence type="ECO:0000256" key="4">
    <source>
        <dbReference type="ARBA" id="ARBA00022989"/>
    </source>
</evidence>
<feature type="region of interest" description="Disordered" evidence="6">
    <location>
        <begin position="143"/>
        <end position="164"/>
    </location>
</feature>
<evidence type="ECO:0000256" key="5">
    <source>
        <dbReference type="ARBA" id="ARBA00023136"/>
    </source>
</evidence>
<dbReference type="VEuPathDB" id="ToxoDB:EAH_00067860"/>
<keyword evidence="3" id="KW-0812">Transmembrane</keyword>
<evidence type="ECO:0000256" key="6">
    <source>
        <dbReference type="SAM" id="MobiDB-lite"/>
    </source>
</evidence>
<feature type="compositionally biased region" description="Polar residues" evidence="6">
    <location>
        <begin position="149"/>
        <end position="164"/>
    </location>
</feature>
<comment type="subcellular location">
    <subcellularLocation>
        <location evidence="1">Membrane</location>
        <topology evidence="1">Multi-pass membrane protein</topology>
    </subcellularLocation>
</comment>
<evidence type="ECO:0000313" key="8">
    <source>
        <dbReference type="Proteomes" id="UP000018050"/>
    </source>
</evidence>
<name>U6GRU6_EIMAC</name>
<proteinExistence type="predicted"/>
<dbReference type="RefSeq" id="XP_013247861.1">
    <property type="nucleotide sequence ID" value="XM_013392407.1"/>
</dbReference>
<dbReference type="Pfam" id="PF03092">
    <property type="entry name" value="BT1"/>
    <property type="match status" value="1"/>
</dbReference>
<gene>
    <name evidence="7" type="ORF">EAH_00067860</name>
</gene>
<organism evidence="7 8">
    <name type="scientific">Eimeria acervulina</name>
    <name type="common">Coccidian parasite</name>
    <dbReference type="NCBI Taxonomy" id="5801"/>
    <lineage>
        <taxon>Eukaryota</taxon>
        <taxon>Sar</taxon>
        <taxon>Alveolata</taxon>
        <taxon>Apicomplexa</taxon>
        <taxon>Conoidasida</taxon>
        <taxon>Coccidia</taxon>
        <taxon>Eucoccidiorida</taxon>
        <taxon>Eimeriorina</taxon>
        <taxon>Eimeriidae</taxon>
        <taxon>Eimeria</taxon>
    </lineage>
</organism>
<protein>
    <submittedName>
        <fullName evidence="7">Uncharacterized protein</fullName>
    </submittedName>
</protein>
<reference evidence="7" key="2">
    <citation type="submission" date="2013-10" db="EMBL/GenBank/DDBJ databases">
        <authorList>
            <person name="Aslett M."/>
        </authorList>
    </citation>
    <scope>NUCLEOTIDE SEQUENCE</scope>
    <source>
        <strain evidence="7">Houghton</strain>
    </source>
</reference>
<dbReference type="GeneID" id="25274856"/>
<dbReference type="EMBL" id="HG672884">
    <property type="protein sequence ID" value="CDI82905.1"/>
    <property type="molecule type" value="Genomic_DNA"/>
</dbReference>
<dbReference type="GO" id="GO:0016020">
    <property type="term" value="C:membrane"/>
    <property type="evidence" value="ECO:0007669"/>
    <property type="project" value="UniProtKB-SubCell"/>
</dbReference>
<dbReference type="AlphaFoldDB" id="U6GRU6"/>
<sequence>MRAVFFDSGIVWQLNIRIGIPDRVMLLWGDAIVYHLLLTLSCMTSSLTVARSCPPKLESTAYATASGVTNLSTTCNKMQGAVAIEIAGIQMKETAPGGCDSQMPLNLILVSQCLLPCACIPLVYFMPPKVTLNSAVPPHQRRRSKTAVKCSSTDQSKTPCNLPQGSASTEPFCVAASETLALLASVGGDKKVVAVVSSRPRIVEV</sequence>
<evidence type="ECO:0000256" key="3">
    <source>
        <dbReference type="ARBA" id="ARBA00022692"/>
    </source>
</evidence>
<dbReference type="Proteomes" id="UP000018050">
    <property type="component" value="Unassembled WGS sequence"/>
</dbReference>
<evidence type="ECO:0000313" key="7">
    <source>
        <dbReference type="EMBL" id="CDI82905.1"/>
    </source>
</evidence>